<dbReference type="Proteomes" id="UP000570361">
    <property type="component" value="Unassembled WGS sequence"/>
</dbReference>
<dbReference type="RefSeq" id="WP_183604218.1">
    <property type="nucleotide sequence ID" value="NZ_JACHXK010000027.1"/>
</dbReference>
<proteinExistence type="predicted"/>
<keyword evidence="2" id="KW-1185">Reference proteome</keyword>
<name>A0A7W5B581_9BACL</name>
<evidence type="ECO:0000313" key="2">
    <source>
        <dbReference type="Proteomes" id="UP000570361"/>
    </source>
</evidence>
<organism evidence="1 2">
    <name type="scientific">Paenibacillus phyllosphaerae</name>
    <dbReference type="NCBI Taxonomy" id="274593"/>
    <lineage>
        <taxon>Bacteria</taxon>
        <taxon>Bacillati</taxon>
        <taxon>Bacillota</taxon>
        <taxon>Bacilli</taxon>
        <taxon>Bacillales</taxon>
        <taxon>Paenibacillaceae</taxon>
        <taxon>Paenibacillus</taxon>
    </lineage>
</organism>
<evidence type="ECO:0000313" key="1">
    <source>
        <dbReference type="EMBL" id="MBB3114166.1"/>
    </source>
</evidence>
<gene>
    <name evidence="1" type="ORF">FHS18_006284</name>
</gene>
<comment type="caution">
    <text evidence="1">The sequence shown here is derived from an EMBL/GenBank/DDBJ whole genome shotgun (WGS) entry which is preliminary data.</text>
</comment>
<protein>
    <submittedName>
        <fullName evidence="1">Uncharacterized protein</fullName>
    </submittedName>
</protein>
<accession>A0A7W5B581</accession>
<dbReference type="AlphaFoldDB" id="A0A7W5B581"/>
<reference evidence="1 2" key="1">
    <citation type="submission" date="2020-08" db="EMBL/GenBank/DDBJ databases">
        <title>Genomic Encyclopedia of Type Strains, Phase III (KMG-III): the genomes of soil and plant-associated and newly described type strains.</title>
        <authorList>
            <person name="Whitman W."/>
        </authorList>
    </citation>
    <scope>NUCLEOTIDE SEQUENCE [LARGE SCALE GENOMIC DNA]</scope>
    <source>
        <strain evidence="1 2">CECT 5862</strain>
    </source>
</reference>
<sequence length="90" mass="10196">MNWEHERVNRYDRTIPRKIPGHALLYDLTERLLGAAIGRHQARLLIVGAGRESGPIAAEEIEALLADAGFTGISRYYGAFLVQWWMSTKE</sequence>
<dbReference type="EMBL" id="JACHXK010000027">
    <property type="protein sequence ID" value="MBB3114166.1"/>
    <property type="molecule type" value="Genomic_DNA"/>
</dbReference>